<keyword evidence="1" id="KW-1133">Transmembrane helix</keyword>
<evidence type="ECO:0000256" key="1">
    <source>
        <dbReference type="SAM" id="Phobius"/>
    </source>
</evidence>
<dbReference type="NCBIfam" id="NF037970">
    <property type="entry name" value="vanZ_1"/>
    <property type="match status" value="1"/>
</dbReference>
<keyword evidence="1" id="KW-0472">Membrane</keyword>
<proteinExistence type="predicted"/>
<keyword evidence="1" id="KW-0812">Transmembrane</keyword>
<feature type="transmembrane region" description="Helical" evidence="1">
    <location>
        <begin position="41"/>
        <end position="60"/>
    </location>
</feature>
<reference evidence="3 4" key="1">
    <citation type="submission" date="2024-06" db="EMBL/GenBank/DDBJ databases">
        <title>Chitinophaga defluvii sp. nov., isolated from municipal sewage.</title>
        <authorList>
            <person name="Zhang L."/>
        </authorList>
    </citation>
    <scope>NUCLEOTIDE SEQUENCE [LARGE SCALE GENOMIC DNA]</scope>
    <source>
        <strain evidence="3 4">H8</strain>
    </source>
</reference>
<feature type="domain" description="VanZ-like" evidence="2">
    <location>
        <begin position="35"/>
        <end position="121"/>
    </location>
</feature>
<comment type="caution">
    <text evidence="3">The sequence shown here is derived from an EMBL/GenBank/DDBJ whole genome shotgun (WGS) entry which is preliminary data.</text>
</comment>
<feature type="transmembrane region" description="Helical" evidence="1">
    <location>
        <begin position="72"/>
        <end position="91"/>
    </location>
</feature>
<evidence type="ECO:0000313" key="4">
    <source>
        <dbReference type="Proteomes" id="UP001549749"/>
    </source>
</evidence>
<dbReference type="PANTHER" id="PTHR28008:SF1">
    <property type="entry name" value="DOMAIN PROTEIN, PUTATIVE (AFU_ORTHOLOGUE AFUA_3G10980)-RELATED"/>
    <property type="match status" value="1"/>
</dbReference>
<accession>A0ABV2T9D0</accession>
<dbReference type="RefSeq" id="WP_354662207.1">
    <property type="nucleotide sequence ID" value="NZ_JBEXAC010000002.1"/>
</dbReference>
<protein>
    <submittedName>
        <fullName evidence="3">VanZ family protein</fullName>
    </submittedName>
</protein>
<sequence>MKTLKYYLPAILWILLILFLCTLPSKDVPKVSWFGKLPVDKIVHFCLWGGTVFFLCIGYFRQNKHISALTMAVMALLAACYGLAIELVQKFLTSSRSFEWDDLLADSLGAFAGIWVFKLFRKWFIKSR</sequence>
<dbReference type="InterPro" id="IPR006976">
    <property type="entry name" value="VanZ-like"/>
</dbReference>
<name>A0ABV2T9D0_9BACT</name>
<dbReference type="PANTHER" id="PTHR28008">
    <property type="entry name" value="DOMAIN PROTEIN, PUTATIVE (AFU_ORTHOLOGUE AFUA_3G10980)-RELATED"/>
    <property type="match status" value="1"/>
</dbReference>
<evidence type="ECO:0000259" key="2">
    <source>
        <dbReference type="Pfam" id="PF04892"/>
    </source>
</evidence>
<dbReference type="EMBL" id="JBEXAC010000002">
    <property type="protein sequence ID" value="MET6999643.1"/>
    <property type="molecule type" value="Genomic_DNA"/>
</dbReference>
<evidence type="ECO:0000313" key="3">
    <source>
        <dbReference type="EMBL" id="MET6999643.1"/>
    </source>
</evidence>
<organism evidence="3 4">
    <name type="scientific">Chitinophaga defluvii</name>
    <dbReference type="NCBI Taxonomy" id="3163343"/>
    <lineage>
        <taxon>Bacteria</taxon>
        <taxon>Pseudomonadati</taxon>
        <taxon>Bacteroidota</taxon>
        <taxon>Chitinophagia</taxon>
        <taxon>Chitinophagales</taxon>
        <taxon>Chitinophagaceae</taxon>
        <taxon>Chitinophaga</taxon>
    </lineage>
</organism>
<dbReference type="Pfam" id="PF04892">
    <property type="entry name" value="VanZ"/>
    <property type="match status" value="1"/>
</dbReference>
<keyword evidence="4" id="KW-1185">Reference proteome</keyword>
<gene>
    <name evidence="3" type="ORF">ABR189_19800</name>
</gene>
<feature type="transmembrane region" description="Helical" evidence="1">
    <location>
        <begin position="103"/>
        <end position="120"/>
    </location>
</feature>
<dbReference type="Proteomes" id="UP001549749">
    <property type="component" value="Unassembled WGS sequence"/>
</dbReference>